<dbReference type="RefSeq" id="WP_200066442.1">
    <property type="nucleotide sequence ID" value="NZ_JAEHFW010000002.1"/>
</dbReference>
<evidence type="ECO:0000256" key="4">
    <source>
        <dbReference type="ARBA" id="ARBA00023136"/>
    </source>
</evidence>
<evidence type="ECO:0000256" key="5">
    <source>
        <dbReference type="SAM" id="Phobius"/>
    </source>
</evidence>
<evidence type="ECO:0000256" key="2">
    <source>
        <dbReference type="ARBA" id="ARBA00022692"/>
    </source>
</evidence>
<organism evidence="6 7">
    <name type="scientific">Mucilaginibacter segetis</name>
    <dbReference type="NCBI Taxonomy" id="2793071"/>
    <lineage>
        <taxon>Bacteria</taxon>
        <taxon>Pseudomonadati</taxon>
        <taxon>Bacteroidota</taxon>
        <taxon>Sphingobacteriia</taxon>
        <taxon>Sphingobacteriales</taxon>
        <taxon>Sphingobacteriaceae</taxon>
        <taxon>Mucilaginibacter</taxon>
    </lineage>
</organism>
<evidence type="ECO:0000256" key="1">
    <source>
        <dbReference type="ARBA" id="ARBA00004141"/>
    </source>
</evidence>
<keyword evidence="7" id="KW-1185">Reference proteome</keyword>
<evidence type="ECO:0000256" key="3">
    <source>
        <dbReference type="ARBA" id="ARBA00022989"/>
    </source>
</evidence>
<dbReference type="Proteomes" id="UP000613193">
    <property type="component" value="Unassembled WGS sequence"/>
</dbReference>
<dbReference type="AlphaFoldDB" id="A0A934PVL1"/>
<feature type="transmembrane region" description="Helical" evidence="5">
    <location>
        <begin position="46"/>
        <end position="64"/>
    </location>
</feature>
<sequence length="103" mass="11550">MRPKRVKIIYWVLTALFVIAMLMDGAAGIAKEKTGREVMQHLGYPVHLMVITGAAKISGALAIIQNQFKTIKRGPLPDLLLTLLEHLHPEALLAMIWACYCRR</sequence>
<proteinExistence type="predicted"/>
<gene>
    <name evidence="6" type="ORF">I5M19_11310</name>
</gene>
<dbReference type="InterPro" id="IPR032808">
    <property type="entry name" value="DoxX"/>
</dbReference>
<accession>A0A934PVL1</accession>
<name>A0A934PVL1_9SPHI</name>
<keyword evidence="4 5" id="KW-0472">Membrane</keyword>
<comment type="caution">
    <text evidence="6">The sequence shown here is derived from an EMBL/GenBank/DDBJ whole genome shotgun (WGS) entry which is preliminary data.</text>
</comment>
<dbReference type="EMBL" id="JAEHFW010000002">
    <property type="protein sequence ID" value="MBK0379901.1"/>
    <property type="molecule type" value="Genomic_DNA"/>
</dbReference>
<reference evidence="6" key="1">
    <citation type="submission" date="2020-12" db="EMBL/GenBank/DDBJ databases">
        <title>Bacterial novel species Mucilaginibacter sp. SD-g isolated from soil.</title>
        <authorList>
            <person name="Jung H.-Y."/>
        </authorList>
    </citation>
    <scope>NUCLEOTIDE SEQUENCE</scope>
    <source>
        <strain evidence="6">SD-g</strain>
    </source>
</reference>
<protein>
    <submittedName>
        <fullName evidence="6">DoxX family protein</fullName>
    </submittedName>
</protein>
<evidence type="ECO:0000313" key="7">
    <source>
        <dbReference type="Proteomes" id="UP000613193"/>
    </source>
</evidence>
<keyword evidence="3 5" id="KW-1133">Transmembrane helix</keyword>
<comment type="subcellular location">
    <subcellularLocation>
        <location evidence="1">Membrane</location>
        <topology evidence="1">Multi-pass membrane protein</topology>
    </subcellularLocation>
</comment>
<keyword evidence="2 5" id="KW-0812">Transmembrane</keyword>
<dbReference type="Pfam" id="PF13564">
    <property type="entry name" value="DoxX_2"/>
    <property type="match status" value="1"/>
</dbReference>
<evidence type="ECO:0000313" key="6">
    <source>
        <dbReference type="EMBL" id="MBK0379901.1"/>
    </source>
</evidence>
<dbReference type="GO" id="GO:0016020">
    <property type="term" value="C:membrane"/>
    <property type="evidence" value="ECO:0007669"/>
    <property type="project" value="UniProtKB-SubCell"/>
</dbReference>